<name>A0A1M6FWE2_9RHOB</name>
<dbReference type="Gene3D" id="1.10.45.10">
    <property type="entry name" value="Vanillyl-alcohol Oxidase, Chain A, domain 4"/>
    <property type="match status" value="1"/>
</dbReference>
<keyword evidence="2" id="KW-0274">FAD</keyword>
<sequence length="497" mass="53602">MRGTGAGMRTLTRRTALFVAGGAAGWGLARASGAALPDLAGTERLGGNAPEGWLNDASLLEPTPVASHEMLGEGGEALADAFRARLAGGPPVNVGAARHSMGGHAIPPRGQALTLANAAVEVAPDRRTMRVHAGARWGEVIAALDPLGLSPKVMQSNNDFGVAATFCVNAHGWPVPHGPMGATVRSVRMVLPSGEWVRASREENPGLFAMSMGGYGLTGLITDLEVEVAENRRLVPAFTDLPGAGMAQAFRAAIADPQVEMAYGRLDVARERFFEDGVFIAYRPDADQSDLPAASGSGMLSRAARGIFRAQLGNEAWKGVRWDVETRLAPRIGGGPVTRNSLINEPVVTLDDRDPDRTDILHEYFVPPDAFPDFLQACRETIPASYQELLNVTLRWVDTDGESWLAYAAGPRIAAVMLFSQEMTARGEADMARMTRALIDRVLDLGGSYYLPYRPHATQEQFLRAYPRAPDFAARKRQLDPEGRLTSTFWDNYLVDL</sequence>
<proteinExistence type="predicted"/>
<dbReference type="Gene3D" id="3.30.465.10">
    <property type="match status" value="1"/>
</dbReference>
<dbReference type="PANTHER" id="PTHR43762">
    <property type="entry name" value="L-GULONOLACTONE OXIDASE"/>
    <property type="match status" value="1"/>
</dbReference>
<dbReference type="InterPro" id="IPR016164">
    <property type="entry name" value="FAD-linked_Oxase-like_C"/>
</dbReference>
<dbReference type="InterPro" id="IPR016169">
    <property type="entry name" value="FAD-bd_PCMH_sub2"/>
</dbReference>
<dbReference type="STRING" id="1447782.SAMN05444417_2539"/>
<dbReference type="InterPro" id="IPR006094">
    <property type="entry name" value="Oxid_FAD_bind_N"/>
</dbReference>
<dbReference type="Pfam" id="PF01565">
    <property type="entry name" value="FAD_binding_4"/>
    <property type="match status" value="1"/>
</dbReference>
<dbReference type="GO" id="GO:0016899">
    <property type="term" value="F:oxidoreductase activity, acting on the CH-OH group of donors, oxygen as acceptor"/>
    <property type="evidence" value="ECO:0007669"/>
    <property type="project" value="InterPro"/>
</dbReference>
<gene>
    <name evidence="4" type="ORF">SAMN05444417_2539</name>
</gene>
<evidence type="ECO:0000313" key="4">
    <source>
        <dbReference type="EMBL" id="SHJ02003.1"/>
    </source>
</evidence>
<evidence type="ECO:0000256" key="1">
    <source>
        <dbReference type="ARBA" id="ARBA00022630"/>
    </source>
</evidence>
<organism evidence="4 5">
    <name type="scientific">Wenxinia saemankumensis</name>
    <dbReference type="NCBI Taxonomy" id="1447782"/>
    <lineage>
        <taxon>Bacteria</taxon>
        <taxon>Pseudomonadati</taxon>
        <taxon>Pseudomonadota</taxon>
        <taxon>Alphaproteobacteria</taxon>
        <taxon>Rhodobacterales</taxon>
        <taxon>Roseobacteraceae</taxon>
        <taxon>Wenxinia</taxon>
    </lineage>
</organism>
<keyword evidence="1" id="KW-0285">Flavoprotein</keyword>
<dbReference type="InterPro" id="IPR036318">
    <property type="entry name" value="FAD-bd_PCMH-like_sf"/>
</dbReference>
<dbReference type="AlphaFoldDB" id="A0A1M6FWE2"/>
<dbReference type="EMBL" id="FQYO01000004">
    <property type="protein sequence ID" value="SHJ02003.1"/>
    <property type="molecule type" value="Genomic_DNA"/>
</dbReference>
<dbReference type="InterPro" id="IPR016166">
    <property type="entry name" value="FAD-bd_PCMH"/>
</dbReference>
<dbReference type="PANTHER" id="PTHR43762:SF1">
    <property type="entry name" value="D-ARABINONO-1,4-LACTONE OXIDASE"/>
    <property type="match status" value="1"/>
</dbReference>
<feature type="domain" description="FAD-binding PCMH-type" evidence="3">
    <location>
        <begin position="60"/>
        <end position="231"/>
    </location>
</feature>
<dbReference type="SUPFAM" id="SSF56176">
    <property type="entry name" value="FAD-binding/transporter-associated domain-like"/>
    <property type="match status" value="1"/>
</dbReference>
<dbReference type="InterPro" id="IPR016171">
    <property type="entry name" value="Vanillyl_alc_oxidase_C-sub2"/>
</dbReference>
<dbReference type="Proteomes" id="UP000184292">
    <property type="component" value="Unassembled WGS sequence"/>
</dbReference>
<dbReference type="GO" id="GO:0071949">
    <property type="term" value="F:FAD binding"/>
    <property type="evidence" value="ECO:0007669"/>
    <property type="project" value="InterPro"/>
</dbReference>
<evidence type="ECO:0000313" key="5">
    <source>
        <dbReference type="Proteomes" id="UP000184292"/>
    </source>
</evidence>
<evidence type="ECO:0000259" key="3">
    <source>
        <dbReference type="PROSITE" id="PS51387"/>
    </source>
</evidence>
<dbReference type="PROSITE" id="PS51387">
    <property type="entry name" value="FAD_PCMH"/>
    <property type="match status" value="1"/>
</dbReference>
<reference evidence="4 5" key="1">
    <citation type="submission" date="2016-11" db="EMBL/GenBank/DDBJ databases">
        <authorList>
            <person name="Jaros S."/>
            <person name="Januszkiewicz K."/>
            <person name="Wedrychowicz H."/>
        </authorList>
    </citation>
    <scope>NUCLEOTIDE SEQUENCE [LARGE SCALE GENOMIC DNA]</scope>
    <source>
        <strain evidence="4 5">DSM 100565</strain>
    </source>
</reference>
<keyword evidence="5" id="KW-1185">Reference proteome</keyword>
<accession>A0A1M6FWE2</accession>
<protein>
    <submittedName>
        <fullName evidence="4">FAD/FMN-containing dehydrogenase</fullName>
    </submittedName>
</protein>
<dbReference type="InterPro" id="IPR010031">
    <property type="entry name" value="FAD_lactone_oxidase-like"/>
</dbReference>
<evidence type="ECO:0000256" key="2">
    <source>
        <dbReference type="ARBA" id="ARBA00022827"/>
    </source>
</evidence>
<dbReference type="SUPFAM" id="SSF55103">
    <property type="entry name" value="FAD-linked oxidases, C-terminal domain"/>
    <property type="match status" value="1"/>
</dbReference>